<organism evidence="1 2">
    <name type="scientific">Phakopsora pachyrhizi</name>
    <name type="common">Asian soybean rust disease fungus</name>
    <dbReference type="NCBI Taxonomy" id="170000"/>
    <lineage>
        <taxon>Eukaryota</taxon>
        <taxon>Fungi</taxon>
        <taxon>Dikarya</taxon>
        <taxon>Basidiomycota</taxon>
        <taxon>Pucciniomycotina</taxon>
        <taxon>Pucciniomycetes</taxon>
        <taxon>Pucciniales</taxon>
        <taxon>Phakopsoraceae</taxon>
        <taxon>Phakopsora</taxon>
    </lineage>
</organism>
<gene>
    <name evidence="1" type="ORF">PPACK8108_LOCUS19831</name>
</gene>
<dbReference type="AlphaFoldDB" id="A0AAV0BEV2"/>
<sequence>MKELHQQDIYSSMSKRLQRMDHFIWMVGLWLISSKLAFEMDHISGLCVVSLTPISEFRLENVNLNSIVMKTWAPAGRWAPVKQMTGPRLRKNPRVPENPMGILGLGLGGGSQRCLDLQVPAEYVLKELDSTTNTEPITFNTETQVQEISNGENIADEGPAASSTKCGRVWTHFLILPSRDQCVARS</sequence>
<name>A0AAV0BEV2_PHAPC</name>
<evidence type="ECO:0000313" key="1">
    <source>
        <dbReference type="EMBL" id="CAH7685331.1"/>
    </source>
</evidence>
<protein>
    <submittedName>
        <fullName evidence="1">Uncharacterized protein</fullName>
    </submittedName>
</protein>
<accession>A0AAV0BEV2</accession>
<dbReference type="EMBL" id="CALTRL010005720">
    <property type="protein sequence ID" value="CAH7685331.1"/>
    <property type="molecule type" value="Genomic_DNA"/>
</dbReference>
<comment type="caution">
    <text evidence="1">The sequence shown here is derived from an EMBL/GenBank/DDBJ whole genome shotgun (WGS) entry which is preliminary data.</text>
</comment>
<dbReference type="Proteomes" id="UP001153365">
    <property type="component" value="Unassembled WGS sequence"/>
</dbReference>
<keyword evidence="2" id="KW-1185">Reference proteome</keyword>
<evidence type="ECO:0000313" key="2">
    <source>
        <dbReference type="Proteomes" id="UP001153365"/>
    </source>
</evidence>
<reference evidence="1" key="1">
    <citation type="submission" date="2022-06" db="EMBL/GenBank/DDBJ databases">
        <authorList>
            <consortium name="SYNGENTA / RWTH Aachen University"/>
        </authorList>
    </citation>
    <scope>NUCLEOTIDE SEQUENCE</scope>
</reference>
<proteinExistence type="predicted"/>